<sequence length="127" mass="14246">MLTNGPRRGYWCECWTQDLAGEERPALRASFDAYSAPQADRWVAVTLRTISPVLDSDASDVAWAWLSQGRIATRQALLRSEPCTVTITQDHTRITWTIRPAIFLPLAHRQGAELPACANDFKPHTPD</sequence>
<gene>
    <name evidence="1" type="ORF">EJC51_26075</name>
</gene>
<reference evidence="1 2" key="1">
    <citation type="submission" date="2018-12" db="EMBL/GenBank/DDBJ databases">
        <authorList>
            <person name="Li K."/>
        </authorList>
    </citation>
    <scope>NUCLEOTIDE SEQUENCE [LARGE SCALE GENOMIC DNA]</scope>
    <source>
        <strain evidence="2">CR22</strain>
    </source>
</reference>
<dbReference type="AlphaFoldDB" id="A0A3S9I4C7"/>
<keyword evidence="2" id="KW-1185">Reference proteome</keyword>
<dbReference type="KEGG" id="saqu:EJC51_26075"/>
<evidence type="ECO:0000313" key="2">
    <source>
        <dbReference type="Proteomes" id="UP000280197"/>
    </source>
</evidence>
<organism evidence="1 2">
    <name type="scientific">Streptomyces aquilus</name>
    <dbReference type="NCBI Taxonomy" id="2548456"/>
    <lineage>
        <taxon>Bacteria</taxon>
        <taxon>Bacillati</taxon>
        <taxon>Actinomycetota</taxon>
        <taxon>Actinomycetes</taxon>
        <taxon>Kitasatosporales</taxon>
        <taxon>Streptomycetaceae</taxon>
        <taxon>Streptomyces</taxon>
    </lineage>
</organism>
<name>A0A3S9I4C7_9ACTN</name>
<proteinExistence type="predicted"/>
<evidence type="ECO:0000313" key="1">
    <source>
        <dbReference type="EMBL" id="AZP19230.1"/>
    </source>
</evidence>
<protein>
    <submittedName>
        <fullName evidence="1">Uncharacterized protein</fullName>
    </submittedName>
</protein>
<dbReference type="Proteomes" id="UP000280197">
    <property type="component" value="Chromosome"/>
</dbReference>
<dbReference type="RefSeq" id="WP_126273305.1">
    <property type="nucleotide sequence ID" value="NZ_CP034463.1"/>
</dbReference>
<dbReference type="EMBL" id="CP034463">
    <property type="protein sequence ID" value="AZP19230.1"/>
    <property type="molecule type" value="Genomic_DNA"/>
</dbReference>
<accession>A0A3S9I4C7</accession>